<comment type="caution">
    <text evidence="1">The sequence shown here is derived from an EMBL/GenBank/DDBJ whole genome shotgun (WGS) entry which is preliminary data.</text>
</comment>
<accession>A0A3E1NNA4</accession>
<evidence type="ECO:0000313" key="2">
    <source>
        <dbReference type="Proteomes" id="UP000261174"/>
    </source>
</evidence>
<proteinExistence type="predicted"/>
<protein>
    <submittedName>
        <fullName evidence="1">Uncharacterized protein</fullName>
    </submittedName>
</protein>
<dbReference type="Proteomes" id="UP000261174">
    <property type="component" value="Unassembled WGS sequence"/>
</dbReference>
<sequence>MLREYWQSEKQAYKVKKYIVKPRTSKNNLVADSQEWLPNYKRNSNYYLFELVKRIDIYV</sequence>
<evidence type="ECO:0000313" key="1">
    <source>
        <dbReference type="EMBL" id="RFM29278.1"/>
    </source>
</evidence>
<dbReference type="EMBL" id="QTJV01000027">
    <property type="protein sequence ID" value="RFM29278.1"/>
    <property type="molecule type" value="Genomic_DNA"/>
</dbReference>
<reference evidence="1 2" key="1">
    <citation type="submission" date="2018-08" db="EMBL/GenBank/DDBJ databases">
        <title>Chitinophaga sp. K20C18050901, a novel bacterium isolated from forest soil.</title>
        <authorList>
            <person name="Wang C."/>
        </authorList>
    </citation>
    <scope>NUCLEOTIDE SEQUENCE [LARGE SCALE GENOMIC DNA]</scope>
    <source>
        <strain evidence="1 2">K20C18050901</strain>
    </source>
</reference>
<gene>
    <name evidence="1" type="ORF">DXN04_33575</name>
</gene>
<organism evidence="1 2">
    <name type="scientific">Chitinophaga silvisoli</name>
    <dbReference type="NCBI Taxonomy" id="2291814"/>
    <lineage>
        <taxon>Bacteria</taxon>
        <taxon>Pseudomonadati</taxon>
        <taxon>Bacteroidota</taxon>
        <taxon>Chitinophagia</taxon>
        <taxon>Chitinophagales</taxon>
        <taxon>Chitinophagaceae</taxon>
        <taxon>Chitinophaga</taxon>
    </lineage>
</organism>
<name>A0A3E1NNA4_9BACT</name>
<dbReference type="AlphaFoldDB" id="A0A3E1NNA4"/>
<keyword evidence="2" id="KW-1185">Reference proteome</keyword>